<gene>
    <name evidence="2" type="ORF">XA68_17898</name>
</gene>
<sequence length="117" mass="12838">MMASSDTASHCYYLVPNLRALDPSARELDPEAHAWVQPIIIDDDDLTFGGKPLSAWYEEERRRHSASSGSGSGSGAGSGSSASSSDDGHQSGHVNDEEHRGRERTRRQHSEKGRHHR</sequence>
<proteinExistence type="predicted"/>
<dbReference type="OrthoDB" id="3519400at2759"/>
<feature type="compositionally biased region" description="Basic and acidic residues" evidence="1">
    <location>
        <begin position="86"/>
        <end position="101"/>
    </location>
</feature>
<evidence type="ECO:0000313" key="2">
    <source>
        <dbReference type="EMBL" id="PFH55649.1"/>
    </source>
</evidence>
<reference evidence="2 3" key="1">
    <citation type="journal article" date="2015" name="BMC Genomics">
        <title>Gene expression during zombie ant biting behavior reflects the complexity underlying fungal parasitic behavioral manipulation.</title>
        <authorList>
            <person name="de Bekker C."/>
            <person name="Ohm R.A."/>
            <person name="Loreto R.G."/>
            <person name="Sebastian A."/>
            <person name="Albert I."/>
            <person name="Merrow M."/>
            <person name="Brachmann A."/>
            <person name="Hughes D.P."/>
        </authorList>
    </citation>
    <scope>NUCLEOTIDE SEQUENCE [LARGE SCALE GENOMIC DNA]</scope>
    <source>
        <strain evidence="2 3">SC16a</strain>
    </source>
</reference>
<protein>
    <submittedName>
        <fullName evidence="2">Uncharacterized protein</fullName>
    </submittedName>
</protein>
<name>A0A2A9P2J2_OPHUN</name>
<dbReference type="AlphaFoldDB" id="A0A2A9P2J2"/>
<dbReference type="EMBL" id="LAZP02000821">
    <property type="protein sequence ID" value="PFH55649.1"/>
    <property type="molecule type" value="Genomic_DNA"/>
</dbReference>
<keyword evidence="3" id="KW-1185">Reference proteome</keyword>
<dbReference type="Proteomes" id="UP000037136">
    <property type="component" value="Unassembled WGS sequence"/>
</dbReference>
<evidence type="ECO:0000313" key="3">
    <source>
        <dbReference type="Proteomes" id="UP000037136"/>
    </source>
</evidence>
<reference evidence="2 3" key="2">
    <citation type="journal article" date="2017" name="Sci. Rep.">
        <title>Ant-infecting Ophiocordyceps genomes reveal a high diversity of potential behavioral manipulation genes and a possible major role for enterotoxins.</title>
        <authorList>
            <person name="de Bekker C."/>
            <person name="Ohm R.A."/>
            <person name="Evans H.C."/>
            <person name="Brachmann A."/>
            <person name="Hughes D.P."/>
        </authorList>
    </citation>
    <scope>NUCLEOTIDE SEQUENCE [LARGE SCALE GENOMIC DNA]</scope>
    <source>
        <strain evidence="2 3">SC16a</strain>
    </source>
</reference>
<comment type="caution">
    <text evidence="2">The sequence shown here is derived from an EMBL/GenBank/DDBJ whole genome shotgun (WGS) entry which is preliminary data.</text>
</comment>
<feature type="region of interest" description="Disordered" evidence="1">
    <location>
        <begin position="58"/>
        <end position="117"/>
    </location>
</feature>
<evidence type="ECO:0000256" key="1">
    <source>
        <dbReference type="SAM" id="MobiDB-lite"/>
    </source>
</evidence>
<feature type="compositionally biased region" description="Basic residues" evidence="1">
    <location>
        <begin position="102"/>
        <end position="117"/>
    </location>
</feature>
<organism evidence="2 3">
    <name type="scientific">Ophiocordyceps unilateralis</name>
    <name type="common">Zombie-ant fungus</name>
    <name type="synonym">Torrubia unilateralis</name>
    <dbReference type="NCBI Taxonomy" id="268505"/>
    <lineage>
        <taxon>Eukaryota</taxon>
        <taxon>Fungi</taxon>
        <taxon>Dikarya</taxon>
        <taxon>Ascomycota</taxon>
        <taxon>Pezizomycotina</taxon>
        <taxon>Sordariomycetes</taxon>
        <taxon>Hypocreomycetidae</taxon>
        <taxon>Hypocreales</taxon>
        <taxon>Ophiocordycipitaceae</taxon>
        <taxon>Ophiocordyceps</taxon>
    </lineage>
</organism>
<accession>A0A2A9P2J2</accession>